<dbReference type="InterPro" id="IPR019546">
    <property type="entry name" value="TAT_signal_bac_arc"/>
</dbReference>
<dbReference type="SUPFAM" id="SSF51905">
    <property type="entry name" value="FAD/NAD(P)-binding domain"/>
    <property type="match status" value="1"/>
</dbReference>
<dbReference type="InterPro" id="IPR050315">
    <property type="entry name" value="FAD-oxidoreductase_2"/>
</dbReference>
<evidence type="ECO:0000313" key="7">
    <source>
        <dbReference type="Proteomes" id="UP000002012"/>
    </source>
</evidence>
<accession>D4H153</accession>
<dbReference type="Gene3D" id="3.90.700.10">
    <property type="entry name" value="Succinate dehydrogenase/fumarate reductase flavoprotein, catalytic domain"/>
    <property type="match status" value="1"/>
</dbReference>
<name>D4H153_DENA2</name>
<evidence type="ECO:0000259" key="5">
    <source>
        <dbReference type="Pfam" id="PF00890"/>
    </source>
</evidence>
<dbReference type="STRING" id="522772.Dacet_1953"/>
<dbReference type="InterPro" id="IPR027477">
    <property type="entry name" value="Succ_DH/fumarate_Rdtase_cat_sf"/>
</dbReference>
<keyword evidence="3" id="KW-0274">FAD</keyword>
<comment type="cofactor">
    <cofactor evidence="1">
        <name>FAD</name>
        <dbReference type="ChEBI" id="CHEBI:57692"/>
    </cofactor>
</comment>
<dbReference type="InterPro" id="IPR003953">
    <property type="entry name" value="FAD-dep_OxRdtase_2_FAD-bd"/>
</dbReference>
<dbReference type="InterPro" id="IPR006311">
    <property type="entry name" value="TAT_signal"/>
</dbReference>
<dbReference type="NCBIfam" id="TIGR01409">
    <property type="entry name" value="TAT_signal_seq"/>
    <property type="match status" value="1"/>
</dbReference>
<dbReference type="Proteomes" id="UP000002012">
    <property type="component" value="Chromosome"/>
</dbReference>
<dbReference type="HOGENOM" id="CLU_011398_4_3_0"/>
<organism evidence="6 7">
    <name type="scientific">Denitrovibrio acetiphilus (strain DSM 12809 / NBRC 114555 / N2460)</name>
    <dbReference type="NCBI Taxonomy" id="522772"/>
    <lineage>
        <taxon>Bacteria</taxon>
        <taxon>Pseudomonadati</taxon>
        <taxon>Deferribacterota</taxon>
        <taxon>Deferribacteres</taxon>
        <taxon>Deferribacterales</taxon>
        <taxon>Geovibrionaceae</taxon>
        <taxon>Denitrovibrio</taxon>
    </lineage>
</organism>
<dbReference type="PANTHER" id="PTHR43400:SF7">
    <property type="entry name" value="FAD-DEPENDENT OXIDOREDUCTASE 2 FAD BINDING DOMAIN-CONTAINING PROTEIN"/>
    <property type="match status" value="1"/>
</dbReference>
<dbReference type="eggNOG" id="COG1053">
    <property type="taxonomic scope" value="Bacteria"/>
</dbReference>
<dbReference type="InterPro" id="IPR036188">
    <property type="entry name" value="FAD/NAD-bd_sf"/>
</dbReference>
<dbReference type="GO" id="GO:0016491">
    <property type="term" value="F:oxidoreductase activity"/>
    <property type="evidence" value="ECO:0007669"/>
    <property type="project" value="UniProtKB-KW"/>
</dbReference>
<dbReference type="OrthoDB" id="9806724at2"/>
<keyword evidence="4" id="KW-0560">Oxidoreductase</keyword>
<evidence type="ECO:0000256" key="3">
    <source>
        <dbReference type="ARBA" id="ARBA00022827"/>
    </source>
</evidence>
<keyword evidence="7" id="KW-1185">Reference proteome</keyword>
<evidence type="ECO:0000256" key="4">
    <source>
        <dbReference type="ARBA" id="ARBA00023002"/>
    </source>
</evidence>
<feature type="domain" description="FAD-dependent oxidoreductase 2 FAD-binding" evidence="5">
    <location>
        <begin position="71"/>
        <end position="515"/>
    </location>
</feature>
<dbReference type="AlphaFoldDB" id="D4H153"/>
<dbReference type="RefSeq" id="WP_013011226.1">
    <property type="nucleotide sequence ID" value="NC_013943.1"/>
</dbReference>
<dbReference type="SUPFAM" id="SSF56425">
    <property type="entry name" value="Succinate dehydrogenase/fumarate reductase flavoprotein, catalytic domain"/>
    <property type="match status" value="1"/>
</dbReference>
<evidence type="ECO:0000256" key="1">
    <source>
        <dbReference type="ARBA" id="ARBA00001974"/>
    </source>
</evidence>
<evidence type="ECO:0000256" key="2">
    <source>
        <dbReference type="ARBA" id="ARBA00022630"/>
    </source>
</evidence>
<dbReference type="PaxDb" id="522772-Dacet_1953"/>
<dbReference type="PROSITE" id="PS51257">
    <property type="entry name" value="PROKAR_LIPOPROTEIN"/>
    <property type="match status" value="1"/>
</dbReference>
<keyword evidence="2" id="KW-0285">Flavoprotein</keyword>
<sequence length="543" mass="58996" precursor="true">MDPKDKKLTDVSRRGFLKTSAVAALGAASACVVGGLPSKADAKQQASDCIDFEKAPEPIPASKIKETVTTDVVVVGAGISGIMACKSAQEAGAKVIVLQKGPVVMCHGNTFGAIDSKLQKEKNIHINKMKAINEFNYQSLNKPKFELLKLWADHSGETLDWANDITKRTANSSAFFMHWAGSPSGESGGKYWFNSFSTGHKWKGGMMEAINIIAEAAIKEGVEFRFYTPGVQLVRNKKGRVTGVIAKHEKTGEYKQFNAKKGVILCTGDYSNNPDMLAKYCPSAVGLGNYYTPRTNTGDGHLMGMWAGAAMEQGPHTKMAHVHSTLDFADGDAPGRGLPWLAVQKEGKRLCNEDIPFYLMGNQTLNAQNPDGYYYNILDADWEENIKQFPPRVTSPINRQLFEDALKKGRIVKADTLEELAHKLNLPAGPLKKTIERYNELVDKGVDEDFGKIAIDLSYIKKAPFYGIPRQCCVSVVLGGLNINTEMQVLDKEAKVIDGLYAAGNTSGGFFGGANDYPFPIIAISVGRAATFGRLAGKHAAKS</sequence>
<dbReference type="EMBL" id="CP001968">
    <property type="protein sequence ID" value="ADD68716.1"/>
    <property type="molecule type" value="Genomic_DNA"/>
</dbReference>
<dbReference type="PANTHER" id="PTHR43400">
    <property type="entry name" value="FUMARATE REDUCTASE"/>
    <property type="match status" value="1"/>
</dbReference>
<gene>
    <name evidence="6" type="ordered locus">Dacet_1953</name>
</gene>
<dbReference type="InParanoid" id="D4H153"/>
<dbReference type="Gene3D" id="3.50.50.60">
    <property type="entry name" value="FAD/NAD(P)-binding domain"/>
    <property type="match status" value="1"/>
</dbReference>
<protein>
    <submittedName>
        <fullName evidence="6">Fumarate reductase/succinate dehydrogenase flavoprotein domain protein</fullName>
    </submittedName>
</protein>
<dbReference type="KEGG" id="dap:Dacet_1953"/>
<proteinExistence type="predicted"/>
<reference evidence="6 7" key="1">
    <citation type="journal article" date="2010" name="Stand. Genomic Sci.">
        <title>Complete genome sequence of Denitrovibrio acetiphilus type strain (N2460).</title>
        <authorList>
            <person name="Kiss H."/>
            <person name="Lang E."/>
            <person name="Lapidus A."/>
            <person name="Copeland A."/>
            <person name="Nolan M."/>
            <person name="Glavina Del Rio T."/>
            <person name="Chen F."/>
            <person name="Lucas S."/>
            <person name="Tice H."/>
            <person name="Cheng J.F."/>
            <person name="Han C."/>
            <person name="Goodwin L."/>
            <person name="Pitluck S."/>
            <person name="Liolios K."/>
            <person name="Pati A."/>
            <person name="Ivanova N."/>
            <person name="Mavromatis K."/>
            <person name="Chen A."/>
            <person name="Palaniappan K."/>
            <person name="Land M."/>
            <person name="Hauser L."/>
            <person name="Chang Y.J."/>
            <person name="Jeffries C.D."/>
            <person name="Detter J.C."/>
            <person name="Brettin T."/>
            <person name="Spring S."/>
            <person name="Rohde M."/>
            <person name="Goker M."/>
            <person name="Woyke T."/>
            <person name="Bristow J."/>
            <person name="Eisen J.A."/>
            <person name="Markowitz V."/>
            <person name="Hugenholtz P."/>
            <person name="Kyrpides N.C."/>
            <person name="Klenk H.P."/>
        </authorList>
    </citation>
    <scope>NUCLEOTIDE SEQUENCE [LARGE SCALE GENOMIC DNA]</scope>
    <source>
        <strain evidence="7">DSM 12809 / NBRC 114555 / N2460</strain>
    </source>
</reference>
<evidence type="ECO:0000313" key="6">
    <source>
        <dbReference type="EMBL" id="ADD68716.1"/>
    </source>
</evidence>
<dbReference type="PROSITE" id="PS51318">
    <property type="entry name" value="TAT"/>
    <property type="match status" value="1"/>
</dbReference>
<dbReference type="Pfam" id="PF00890">
    <property type="entry name" value="FAD_binding_2"/>
    <property type="match status" value="1"/>
</dbReference>